<protein>
    <recommendedName>
        <fullName evidence="3">Secreted protein</fullName>
    </recommendedName>
</protein>
<name>A0ABY6BQS4_9GAMM</name>
<evidence type="ECO:0008006" key="3">
    <source>
        <dbReference type="Google" id="ProtNLM"/>
    </source>
</evidence>
<evidence type="ECO:0000313" key="2">
    <source>
        <dbReference type="Proteomes" id="UP001064632"/>
    </source>
</evidence>
<gene>
    <name evidence="1" type="ORF">N4264_15130</name>
</gene>
<reference evidence="1" key="1">
    <citation type="submission" date="2022-09" db="EMBL/GenBank/DDBJ databases">
        <title>Tahibacter sp. nov., isolated from a fresh water.</title>
        <authorList>
            <person name="Baek J.H."/>
            <person name="Lee J.K."/>
            <person name="Kim J.M."/>
            <person name="Jeon C.O."/>
        </authorList>
    </citation>
    <scope>NUCLEOTIDE SEQUENCE</scope>
    <source>
        <strain evidence="1">W38</strain>
    </source>
</reference>
<sequence>MAGVIFVAVSSATRASIATVPSGLVRHCTALGTRSFNSVWTRSAPSRRDTPTQPARIVNAAASGSRNIVRSIISTRWQARVATPGGLAHMRKE</sequence>
<proteinExistence type="predicted"/>
<dbReference type="EMBL" id="CP104694">
    <property type="protein sequence ID" value="UXI70765.1"/>
    <property type="molecule type" value="Genomic_DNA"/>
</dbReference>
<accession>A0ABY6BQS4</accession>
<dbReference type="Proteomes" id="UP001064632">
    <property type="component" value="Chromosome"/>
</dbReference>
<evidence type="ECO:0000313" key="1">
    <source>
        <dbReference type="EMBL" id="UXI70765.1"/>
    </source>
</evidence>
<keyword evidence="2" id="KW-1185">Reference proteome</keyword>
<organism evidence="1 2">
    <name type="scientific">Tahibacter amnicola</name>
    <dbReference type="NCBI Taxonomy" id="2976241"/>
    <lineage>
        <taxon>Bacteria</taxon>
        <taxon>Pseudomonadati</taxon>
        <taxon>Pseudomonadota</taxon>
        <taxon>Gammaproteobacteria</taxon>
        <taxon>Lysobacterales</taxon>
        <taxon>Rhodanobacteraceae</taxon>
        <taxon>Tahibacter</taxon>
    </lineage>
</organism>
<dbReference type="RefSeq" id="WP_261697709.1">
    <property type="nucleotide sequence ID" value="NZ_CP104694.1"/>
</dbReference>